<dbReference type="Proteomes" id="UP000321814">
    <property type="component" value="Unassembled WGS sequence"/>
</dbReference>
<comment type="caution">
    <text evidence="1">The sequence shown here is derived from an EMBL/GenBank/DDBJ whole genome shotgun (WGS) entry which is preliminary data.</text>
</comment>
<protein>
    <submittedName>
        <fullName evidence="1">YaeQ family protein</fullName>
    </submittedName>
</protein>
<proteinExistence type="predicted"/>
<evidence type="ECO:0000313" key="2">
    <source>
        <dbReference type="Proteomes" id="UP000321814"/>
    </source>
</evidence>
<dbReference type="InterPro" id="IPR009822">
    <property type="entry name" value="YaeQ"/>
</dbReference>
<dbReference type="InterPro" id="IPR038590">
    <property type="entry name" value="YaeQ_sf"/>
</dbReference>
<dbReference type="OrthoDB" id="5766319at2"/>
<dbReference type="PANTHER" id="PTHR38784:SF1">
    <property type="entry name" value="SUCROSE PHOSPHORYLASE"/>
    <property type="match status" value="1"/>
</dbReference>
<organism evidence="1 2">
    <name type="scientific">Rheinheimera tangshanensis</name>
    <dbReference type="NCBI Taxonomy" id="400153"/>
    <lineage>
        <taxon>Bacteria</taxon>
        <taxon>Pseudomonadati</taxon>
        <taxon>Pseudomonadota</taxon>
        <taxon>Gammaproteobacteria</taxon>
        <taxon>Chromatiales</taxon>
        <taxon>Chromatiaceae</taxon>
        <taxon>Rheinheimera</taxon>
    </lineage>
</organism>
<dbReference type="InterPro" id="IPR011335">
    <property type="entry name" value="Restrct_endonuc-II-like"/>
</dbReference>
<dbReference type="AlphaFoldDB" id="A0A5C8LWG8"/>
<dbReference type="Pfam" id="PF07152">
    <property type="entry name" value="YaeQ"/>
    <property type="match status" value="1"/>
</dbReference>
<dbReference type="EMBL" id="VRLR01000008">
    <property type="protein sequence ID" value="TXK80002.1"/>
    <property type="molecule type" value="Genomic_DNA"/>
</dbReference>
<dbReference type="Gene3D" id="3.10.640.10">
    <property type="entry name" value="Restriction endonuclease-like alpha-beta roll domain"/>
    <property type="match status" value="1"/>
</dbReference>
<reference evidence="1 2" key="1">
    <citation type="submission" date="2019-08" db="EMBL/GenBank/DDBJ databases">
        <title>Draft genome analysis of Rheinheimera tangshanensis isolated from the roots of fresh rice plants (Oryza sativa).</title>
        <authorList>
            <person name="Yu Q."/>
            <person name="Qi Y."/>
            <person name="Zhang H."/>
            <person name="Pu J."/>
        </authorList>
    </citation>
    <scope>NUCLEOTIDE SEQUENCE [LARGE SCALE GENOMIC DNA]</scope>
    <source>
        <strain evidence="1 2">JA3-B52</strain>
    </source>
</reference>
<dbReference type="SMART" id="SM01322">
    <property type="entry name" value="YaeQ"/>
    <property type="match status" value="1"/>
</dbReference>
<accession>A0A5C8LWG8</accession>
<gene>
    <name evidence="1" type="ORF">FU839_13165</name>
</gene>
<keyword evidence="2" id="KW-1185">Reference proteome</keyword>
<evidence type="ECO:0000313" key="1">
    <source>
        <dbReference type="EMBL" id="TXK80002.1"/>
    </source>
</evidence>
<sequence length="180" mass="21060">MQVVSKVIRLDLNYASEVSHLYQKRTCYIAPYKTELAEHFARRLLAYLSFFEFSPQLSKTEGAGKTPDLYVSDATDHIKLWCNVDLLSEKHMQRASHQADQVVLFLDETDQKKIKSQYKQHFSNVLFHTLSHQQLLDFCSMLKGHMQLDLWREDDKLLITDGEQTFELALAVPPELEFRH</sequence>
<name>A0A5C8LWG8_9GAMM</name>
<dbReference type="SUPFAM" id="SSF52980">
    <property type="entry name" value="Restriction endonuclease-like"/>
    <property type="match status" value="1"/>
</dbReference>
<dbReference type="RefSeq" id="WP_147904728.1">
    <property type="nucleotide sequence ID" value="NZ_BAAAGC010000005.1"/>
</dbReference>
<dbReference type="PANTHER" id="PTHR38784">
    <property type="entry name" value="SUCROSE PHOSPHORYLASE"/>
    <property type="match status" value="1"/>
</dbReference>